<evidence type="ECO:0000313" key="5">
    <source>
        <dbReference type="Proteomes" id="UP000268321"/>
    </source>
</evidence>
<keyword evidence="2" id="KW-0040">ANK repeat</keyword>
<keyword evidence="5" id="KW-1185">Reference proteome</keyword>
<dbReference type="SUPFAM" id="SSF48403">
    <property type="entry name" value="Ankyrin repeat"/>
    <property type="match status" value="1"/>
</dbReference>
<reference evidence="5" key="1">
    <citation type="journal article" date="2018" name="Nat. Microbiol.">
        <title>Leveraging single-cell genomics to expand the fungal tree of life.</title>
        <authorList>
            <person name="Ahrendt S.R."/>
            <person name="Quandt C.A."/>
            <person name="Ciobanu D."/>
            <person name="Clum A."/>
            <person name="Salamov A."/>
            <person name="Andreopoulos B."/>
            <person name="Cheng J.F."/>
            <person name="Woyke T."/>
            <person name="Pelin A."/>
            <person name="Henrissat B."/>
            <person name="Reynolds N.K."/>
            <person name="Benny G.L."/>
            <person name="Smith M.E."/>
            <person name="James T.Y."/>
            <person name="Grigoriev I.V."/>
        </authorList>
    </citation>
    <scope>NUCLEOTIDE SEQUENCE [LARGE SCALE GENOMIC DNA]</scope>
    <source>
        <strain evidence="5">Baker2002</strain>
    </source>
</reference>
<dbReference type="SMART" id="SM00248">
    <property type="entry name" value="ANK"/>
    <property type="match status" value="5"/>
</dbReference>
<feature type="region of interest" description="Disordered" evidence="3">
    <location>
        <begin position="527"/>
        <end position="551"/>
    </location>
</feature>
<organism evidence="4 5">
    <name type="scientific">Metschnikowia bicuspidata</name>
    <dbReference type="NCBI Taxonomy" id="27322"/>
    <lineage>
        <taxon>Eukaryota</taxon>
        <taxon>Fungi</taxon>
        <taxon>Dikarya</taxon>
        <taxon>Ascomycota</taxon>
        <taxon>Saccharomycotina</taxon>
        <taxon>Pichiomycetes</taxon>
        <taxon>Metschnikowiaceae</taxon>
        <taxon>Metschnikowia</taxon>
    </lineage>
</organism>
<dbReference type="Pfam" id="PF13637">
    <property type="entry name" value="Ank_4"/>
    <property type="match status" value="1"/>
</dbReference>
<protein>
    <submittedName>
        <fullName evidence="4">Uncharacterized protein</fullName>
    </submittedName>
</protein>
<evidence type="ECO:0000256" key="3">
    <source>
        <dbReference type="SAM" id="MobiDB-lite"/>
    </source>
</evidence>
<dbReference type="Gene3D" id="1.25.40.20">
    <property type="entry name" value="Ankyrin repeat-containing domain"/>
    <property type="match status" value="1"/>
</dbReference>
<proteinExistence type="predicted"/>
<dbReference type="AlphaFoldDB" id="A0A4P9ZIW5"/>
<evidence type="ECO:0000256" key="2">
    <source>
        <dbReference type="ARBA" id="ARBA00023043"/>
    </source>
</evidence>
<feature type="region of interest" description="Disordered" evidence="3">
    <location>
        <begin position="612"/>
        <end position="640"/>
    </location>
</feature>
<sequence>MLDGPTRLRNAIVSGNLSITKRLLGRFPELWLNIDSSHDGWCNLHYAAYHGHYLTCFHLISMLNKCKRVIPGYGRVCDIDLVTFDDLTAFHMPLEHHHSQTLHYLLQAFSSSDWLDRKGGPYSRTPLHCCCASDFIEGLDLFIEFGADWSARDINGDTCLHICFSYGSSSCLQGLVKGIAARKTVLLFKKHSNVNKGEGGPSLAELLQEVEKELSALESTVNDRGFLAFDQAPSDAILTHYKAQKSNWINSCIESELAIREPPPSVVSSVNIANRSRLLSVSSSVTSSLANIAEAHSRSSIDSESSTAIFSAPLDLSGSVTNRDGTSSARSTELNATSWKYLSFVPNSSNPETVIPQVAYDKRQHSKSVGHSFRRSPGQLRTPKLALAQAMVPLSPHVLEFPKGQSLKSITISSLTRLNKRNDVDHVSEGVELDGSIGLSDSSGTSNTSWAAATPVSTSVLSQQIFSPLIALGRHSLSANNAIGDFSRSTCDEAAMKPQQFPGTDKQANSSFFTRELSTPIFFLEKAQSDDSPSPKKALGRPHGGDTTGKPALRLIIPEDSSSNLQRQKTSVISPSAASIATEDVFESSPATLTPYKTKSVMTCTPLSRVDSLAETPEVSPRPRYGESVNSISFTRIRGE</sequence>
<dbReference type="InterPro" id="IPR036770">
    <property type="entry name" value="Ankyrin_rpt-contain_sf"/>
</dbReference>
<dbReference type="InterPro" id="IPR002110">
    <property type="entry name" value="Ankyrin_rpt"/>
</dbReference>
<dbReference type="Proteomes" id="UP000268321">
    <property type="component" value="Unassembled WGS sequence"/>
</dbReference>
<dbReference type="PANTHER" id="PTHR24198:SF165">
    <property type="entry name" value="ANKYRIN REPEAT-CONTAINING PROTEIN-RELATED"/>
    <property type="match status" value="1"/>
</dbReference>
<name>A0A4P9ZIW5_9ASCO</name>
<keyword evidence="1" id="KW-0677">Repeat</keyword>
<accession>A0A4P9ZIW5</accession>
<evidence type="ECO:0000313" key="4">
    <source>
        <dbReference type="EMBL" id="RKP32000.1"/>
    </source>
</evidence>
<dbReference type="EMBL" id="ML004435">
    <property type="protein sequence ID" value="RKP32000.1"/>
    <property type="molecule type" value="Genomic_DNA"/>
</dbReference>
<dbReference type="OrthoDB" id="823504at2759"/>
<gene>
    <name evidence="4" type="ORF">METBISCDRAFT_21906</name>
</gene>
<evidence type="ECO:0000256" key="1">
    <source>
        <dbReference type="ARBA" id="ARBA00022737"/>
    </source>
</evidence>
<dbReference type="PANTHER" id="PTHR24198">
    <property type="entry name" value="ANKYRIN REPEAT AND PROTEIN KINASE DOMAIN-CONTAINING PROTEIN"/>
    <property type="match status" value="1"/>
</dbReference>